<dbReference type="InterPro" id="IPR042099">
    <property type="entry name" value="ANL_N_sf"/>
</dbReference>
<dbReference type="PANTHER" id="PTHR43767">
    <property type="entry name" value="LONG-CHAIN-FATTY-ACID--COA LIGASE"/>
    <property type="match status" value="1"/>
</dbReference>
<evidence type="ECO:0008006" key="4">
    <source>
        <dbReference type="Google" id="ProtNLM"/>
    </source>
</evidence>
<dbReference type="CDD" id="cd12119">
    <property type="entry name" value="ttLC_FACS_AlkK_like"/>
    <property type="match status" value="1"/>
</dbReference>
<proteinExistence type="predicted"/>
<dbReference type="Gene3D" id="3.40.50.12780">
    <property type="entry name" value="N-terminal domain of ligase-like"/>
    <property type="match status" value="1"/>
</dbReference>
<feature type="domain" description="AMP-dependent synthetase/ligase" evidence="1">
    <location>
        <begin position="36"/>
        <end position="406"/>
    </location>
</feature>
<dbReference type="AlphaFoldDB" id="A0A0F9VQ96"/>
<dbReference type="InterPro" id="IPR025110">
    <property type="entry name" value="AMP-bd_C"/>
</dbReference>
<evidence type="ECO:0000313" key="3">
    <source>
        <dbReference type="EMBL" id="KKO02113.1"/>
    </source>
</evidence>
<dbReference type="InterPro" id="IPR000873">
    <property type="entry name" value="AMP-dep_synth/lig_dom"/>
</dbReference>
<reference evidence="3" key="1">
    <citation type="journal article" date="2015" name="Nature">
        <title>Complex archaea that bridge the gap between prokaryotes and eukaryotes.</title>
        <authorList>
            <person name="Spang A."/>
            <person name="Saw J.H."/>
            <person name="Jorgensen S.L."/>
            <person name="Zaremba-Niedzwiedzka K."/>
            <person name="Martijn J."/>
            <person name="Lind A.E."/>
            <person name="van Eijk R."/>
            <person name="Schleper C."/>
            <person name="Guy L."/>
            <person name="Ettema T.J."/>
        </authorList>
    </citation>
    <scope>NUCLEOTIDE SEQUENCE</scope>
</reference>
<dbReference type="SUPFAM" id="SSF56801">
    <property type="entry name" value="Acetyl-CoA synthetase-like"/>
    <property type="match status" value="1"/>
</dbReference>
<protein>
    <recommendedName>
        <fullName evidence="4">AMP-dependent synthetase/ligase domain-containing protein</fullName>
    </recommendedName>
</protein>
<dbReference type="InterPro" id="IPR050237">
    <property type="entry name" value="ATP-dep_AMP-bd_enzyme"/>
</dbReference>
<name>A0A0F9VQ96_9ZZZZ</name>
<evidence type="ECO:0000259" key="1">
    <source>
        <dbReference type="Pfam" id="PF00501"/>
    </source>
</evidence>
<accession>A0A0F9VQ96</accession>
<comment type="caution">
    <text evidence="3">The sequence shown here is derived from an EMBL/GenBank/DDBJ whole genome shotgun (WGS) entry which is preliminary data.</text>
</comment>
<dbReference type="PANTHER" id="PTHR43767:SF11">
    <property type="entry name" value="MEDIUM-CHAIN-FATTY-ACID--COA LIGASE"/>
    <property type="match status" value="1"/>
</dbReference>
<dbReference type="GO" id="GO:0016877">
    <property type="term" value="F:ligase activity, forming carbon-sulfur bonds"/>
    <property type="evidence" value="ECO:0007669"/>
    <property type="project" value="UniProtKB-ARBA"/>
</dbReference>
<dbReference type="EMBL" id="LAZR01000032">
    <property type="protein sequence ID" value="KKO02113.1"/>
    <property type="molecule type" value="Genomic_DNA"/>
</dbReference>
<gene>
    <name evidence="3" type="ORF">LCGC14_0109750</name>
</gene>
<organism evidence="3">
    <name type="scientific">marine sediment metagenome</name>
    <dbReference type="NCBI Taxonomy" id="412755"/>
    <lineage>
        <taxon>unclassified sequences</taxon>
        <taxon>metagenomes</taxon>
        <taxon>ecological metagenomes</taxon>
    </lineage>
</organism>
<dbReference type="Pfam" id="PF13193">
    <property type="entry name" value="AMP-binding_C"/>
    <property type="match status" value="1"/>
</dbReference>
<dbReference type="Gene3D" id="3.30.300.30">
    <property type="match status" value="1"/>
</dbReference>
<feature type="domain" description="AMP-binding enzyme C-terminal" evidence="2">
    <location>
        <begin position="456"/>
        <end position="536"/>
    </location>
</feature>
<sequence length="560" mass="62568">MLNTRVLKPTESAHSTPLLIKNLLLSGVRYERSQEIVYRDISRYDYATLNQRIRRLANALTSAGVKPGDTVAVMDWDSHRYLECMFAIPMIGAVLHTINIRLSPEQILYTMNHAEDIFVLVNSEFVPIYKAIEGQLTTVKKTILLTDGPEKTAELPDLVGEYEQLLAAAEPTYEFADFDENSIATTFYTTGTTGNPKGVYFTHRQLVLHTLTQAGTMGGLDTVRIFGNRDVYMPITPMFHVHAWGIPYTATLMGVKQVYPGRYEPELLIELIRKEKVTFSHCVPTILQMLLNAKGAQDMDFGGMKMIIGGSALNRSLYEAAKKKGVVLSAAYGMSETCPLISTGYINLELEAGTEDERAAYRIKAGVPVPLVEARLMDGSGKFLPEDGKTQGELVLRAPWLTQGYFREPEKSDELWAHGWMHTGDVATIDQMGFIDIRDRIKDVIKTGGEWISSLELEDLISTCPAVREVAVVGVPDPQWDERPFALIVPCEGHEMNARLLRDHLKTYVDEGRINKWAVPSQIATVTEIPKTSVGKLDKKKIRGEIAQWQQAEAPFLSTI</sequence>
<evidence type="ECO:0000259" key="2">
    <source>
        <dbReference type="Pfam" id="PF13193"/>
    </source>
</evidence>
<dbReference type="Pfam" id="PF00501">
    <property type="entry name" value="AMP-binding"/>
    <property type="match status" value="1"/>
</dbReference>
<dbReference type="InterPro" id="IPR045851">
    <property type="entry name" value="AMP-bd_C_sf"/>
</dbReference>
<dbReference type="NCBIfam" id="NF004837">
    <property type="entry name" value="PRK06187.1"/>
    <property type="match status" value="1"/>
</dbReference>